<reference evidence="1 2" key="1">
    <citation type="submission" date="2019-05" db="EMBL/GenBank/DDBJ databases">
        <title>Draft genome sequence of Nonomuraea zeae DSM 100528.</title>
        <authorList>
            <person name="Saricaoglu S."/>
            <person name="Isik K."/>
        </authorList>
    </citation>
    <scope>NUCLEOTIDE SEQUENCE [LARGE SCALE GENOMIC DNA]</scope>
    <source>
        <strain evidence="1 2">DSM 100528</strain>
    </source>
</reference>
<protein>
    <submittedName>
        <fullName evidence="1">ABC transporter substrate-binding protein</fullName>
    </submittedName>
</protein>
<dbReference type="InterPro" id="IPR006059">
    <property type="entry name" value="SBP"/>
</dbReference>
<name>A0A5S4FIU6_9ACTN</name>
<dbReference type="Gene3D" id="3.40.190.10">
    <property type="entry name" value="Periplasmic binding protein-like II"/>
    <property type="match status" value="2"/>
</dbReference>
<evidence type="ECO:0000313" key="2">
    <source>
        <dbReference type="Proteomes" id="UP000306628"/>
    </source>
</evidence>
<comment type="caution">
    <text evidence="1">The sequence shown here is derived from an EMBL/GenBank/DDBJ whole genome shotgun (WGS) entry which is preliminary data.</text>
</comment>
<evidence type="ECO:0000313" key="1">
    <source>
        <dbReference type="EMBL" id="TMR19336.1"/>
    </source>
</evidence>
<dbReference type="OrthoDB" id="9780991at2"/>
<dbReference type="Proteomes" id="UP000306628">
    <property type="component" value="Unassembled WGS sequence"/>
</dbReference>
<accession>A0A5S4FIU6</accession>
<dbReference type="SUPFAM" id="SSF53850">
    <property type="entry name" value="Periplasmic binding protein-like II"/>
    <property type="match status" value="1"/>
</dbReference>
<dbReference type="Pfam" id="PF01547">
    <property type="entry name" value="SBP_bac_1"/>
    <property type="match status" value="1"/>
</dbReference>
<dbReference type="EMBL" id="VCKX01000330">
    <property type="protein sequence ID" value="TMR19336.1"/>
    <property type="molecule type" value="Genomic_DNA"/>
</dbReference>
<dbReference type="AlphaFoldDB" id="A0A5S4FIU6"/>
<gene>
    <name evidence="1" type="ORF">ETD85_52970</name>
</gene>
<sequence length="454" mass="47493">MRITIMMMRIIEPGAALEEVQMITKSRLAAGLIAVMVLSGCGGGTAAGSGGSGGDANTLRVWFPGNLAEEVSWVNEKLVPAFEAEHKVDVQVEFVDWANLATRLSTAFAGGTAPDVFGHGNAAAAGYAANNRVIALDDYLAKMPAKDVSDLTFLDQGKVGGKQIIMPLRGFGHLLAYRTDLFQEAGLDPATPPATWQDLRSAADRLVVRDGDSITRSGVIFPADDPTSMSQAFGSFLFQAGGSFADESGTKITWNSEAGKRALGFLAEFYNGPKAVATGLGEATSGAGAQHPLVTGRAAMAVIDEATLKSIHEQAPDVAAKIKLAPPLKDTTAASFGGAGNGLFISADSGHKDQAWEFIEFLLQPANAKAYVQAVGGIPARASLATDPELSAQPYIKPYMDAAAQFRGNPNVETWTQQREVLAKEIEAVLRGKTPAGEALDRAASEAAGLAKQG</sequence>
<dbReference type="CDD" id="cd14748">
    <property type="entry name" value="PBP2_UgpB"/>
    <property type="match status" value="1"/>
</dbReference>
<dbReference type="PANTHER" id="PTHR43649">
    <property type="entry name" value="ARABINOSE-BINDING PROTEIN-RELATED"/>
    <property type="match status" value="1"/>
</dbReference>
<dbReference type="InterPro" id="IPR050490">
    <property type="entry name" value="Bact_solute-bd_prot1"/>
</dbReference>
<keyword evidence="2" id="KW-1185">Reference proteome</keyword>
<proteinExistence type="predicted"/>
<organism evidence="1 2">
    <name type="scientific">Nonomuraea zeae</name>
    <dbReference type="NCBI Taxonomy" id="1642303"/>
    <lineage>
        <taxon>Bacteria</taxon>
        <taxon>Bacillati</taxon>
        <taxon>Actinomycetota</taxon>
        <taxon>Actinomycetes</taxon>
        <taxon>Streptosporangiales</taxon>
        <taxon>Streptosporangiaceae</taxon>
        <taxon>Nonomuraea</taxon>
    </lineage>
</organism>
<dbReference type="PANTHER" id="PTHR43649:SF12">
    <property type="entry name" value="DIACETYLCHITOBIOSE BINDING PROTEIN DASA"/>
    <property type="match status" value="1"/>
</dbReference>